<feature type="region of interest" description="Disordered" evidence="1">
    <location>
        <begin position="1"/>
        <end position="90"/>
    </location>
</feature>
<feature type="compositionally biased region" description="Basic residues" evidence="1">
    <location>
        <begin position="57"/>
        <end position="68"/>
    </location>
</feature>
<sequence length="90" mass="10423">MSKDSAESSTNRQHRQQRRTQLEEAKPFFIPSRKGPWGTLNRVKGQSPAQFLPGHQQGKKPREKRPRKDKSFPESPVPVLEEEQQQSTKD</sequence>
<dbReference type="Proteomes" id="UP000887159">
    <property type="component" value="Unassembled WGS sequence"/>
</dbReference>
<evidence type="ECO:0000313" key="3">
    <source>
        <dbReference type="Proteomes" id="UP000887159"/>
    </source>
</evidence>
<protein>
    <submittedName>
        <fullName evidence="2">Uncharacterized protein</fullName>
    </submittedName>
</protein>
<accession>A0A8X6WHI6</accession>
<evidence type="ECO:0000313" key="2">
    <source>
        <dbReference type="EMBL" id="GFY35064.1"/>
    </source>
</evidence>
<reference evidence="2" key="1">
    <citation type="submission" date="2020-08" db="EMBL/GenBank/DDBJ databases">
        <title>Multicomponent nature underlies the extraordinary mechanical properties of spider dragline silk.</title>
        <authorList>
            <person name="Kono N."/>
            <person name="Nakamura H."/>
            <person name="Mori M."/>
            <person name="Yoshida Y."/>
            <person name="Ohtoshi R."/>
            <person name="Malay A.D."/>
            <person name="Moran D.A.P."/>
            <person name="Tomita M."/>
            <person name="Numata K."/>
            <person name="Arakawa K."/>
        </authorList>
    </citation>
    <scope>NUCLEOTIDE SEQUENCE</scope>
</reference>
<name>A0A8X6WHI6_TRICX</name>
<evidence type="ECO:0000256" key="1">
    <source>
        <dbReference type="SAM" id="MobiDB-lite"/>
    </source>
</evidence>
<comment type="caution">
    <text evidence="2">The sequence shown here is derived from an EMBL/GenBank/DDBJ whole genome shotgun (WGS) entry which is preliminary data.</text>
</comment>
<keyword evidence="3" id="KW-1185">Reference proteome</keyword>
<dbReference type="EMBL" id="BMAU01021430">
    <property type="protein sequence ID" value="GFY35064.1"/>
    <property type="molecule type" value="Genomic_DNA"/>
</dbReference>
<dbReference type="AlphaFoldDB" id="A0A8X6WHI6"/>
<gene>
    <name evidence="2" type="ORF">TNCV_5044391</name>
</gene>
<proteinExistence type="predicted"/>
<organism evidence="2 3">
    <name type="scientific">Trichonephila clavipes</name>
    <name type="common">Golden silk orbweaver</name>
    <name type="synonym">Nephila clavipes</name>
    <dbReference type="NCBI Taxonomy" id="2585209"/>
    <lineage>
        <taxon>Eukaryota</taxon>
        <taxon>Metazoa</taxon>
        <taxon>Ecdysozoa</taxon>
        <taxon>Arthropoda</taxon>
        <taxon>Chelicerata</taxon>
        <taxon>Arachnida</taxon>
        <taxon>Araneae</taxon>
        <taxon>Araneomorphae</taxon>
        <taxon>Entelegynae</taxon>
        <taxon>Araneoidea</taxon>
        <taxon>Nephilidae</taxon>
        <taxon>Trichonephila</taxon>
    </lineage>
</organism>